<evidence type="ECO:0000256" key="1">
    <source>
        <dbReference type="SAM" id="SignalP"/>
    </source>
</evidence>
<accession>A0A1Y5FEA5</accession>
<feature type="signal peptide" evidence="1">
    <location>
        <begin position="1"/>
        <end position="20"/>
    </location>
</feature>
<organism evidence="2 3">
    <name type="scientific">Halobacteriovorax marinus</name>
    <dbReference type="NCBI Taxonomy" id="97084"/>
    <lineage>
        <taxon>Bacteria</taxon>
        <taxon>Pseudomonadati</taxon>
        <taxon>Bdellovibrionota</taxon>
        <taxon>Bacteriovoracia</taxon>
        <taxon>Bacteriovoracales</taxon>
        <taxon>Halobacteriovoraceae</taxon>
        <taxon>Halobacteriovorax</taxon>
    </lineage>
</organism>
<keyword evidence="1" id="KW-0732">Signal</keyword>
<evidence type="ECO:0000313" key="3">
    <source>
        <dbReference type="Proteomes" id="UP000196531"/>
    </source>
</evidence>
<protein>
    <submittedName>
        <fullName evidence="2">Cell envelope biogenesis protein OmpA</fullName>
    </submittedName>
</protein>
<evidence type="ECO:0000313" key="2">
    <source>
        <dbReference type="EMBL" id="OUR96932.1"/>
    </source>
</evidence>
<name>A0A1Y5FEA5_9BACT</name>
<dbReference type="Proteomes" id="UP000196531">
    <property type="component" value="Unassembled WGS sequence"/>
</dbReference>
<dbReference type="EMBL" id="MAAO01000006">
    <property type="protein sequence ID" value="OUR96932.1"/>
    <property type="molecule type" value="Genomic_DNA"/>
</dbReference>
<reference evidence="3" key="1">
    <citation type="journal article" date="2017" name="Proc. Natl. Acad. Sci. U.S.A.">
        <title>Simulation of Deepwater Horizon oil plume reveals substrate specialization within a complex community of hydrocarbon-degraders.</title>
        <authorList>
            <person name="Hu P."/>
            <person name="Dubinsky E.A."/>
            <person name="Probst A.J."/>
            <person name="Wang J."/>
            <person name="Sieber C.M.K."/>
            <person name="Tom L.M."/>
            <person name="Gardinali P."/>
            <person name="Banfield J.F."/>
            <person name="Atlas R.M."/>
            <person name="Andersen G.L."/>
        </authorList>
    </citation>
    <scope>NUCLEOTIDE SEQUENCE [LARGE SCALE GENOMIC DNA]</scope>
</reference>
<feature type="chain" id="PRO_5012328216" evidence="1">
    <location>
        <begin position="21"/>
        <end position="130"/>
    </location>
</feature>
<proteinExistence type="predicted"/>
<dbReference type="AlphaFoldDB" id="A0A1Y5FEA5"/>
<dbReference type="PROSITE" id="PS51257">
    <property type="entry name" value="PROKAR_LIPOPROTEIN"/>
    <property type="match status" value="1"/>
</dbReference>
<comment type="caution">
    <text evidence="2">The sequence shown here is derived from an EMBL/GenBank/DDBJ whole genome shotgun (WGS) entry which is preliminary data.</text>
</comment>
<gene>
    <name evidence="2" type="ORF">A9Q84_11390</name>
</gene>
<sequence length="130" mass="13452">MIKSFLLVLLLVLTSCSSSPVLYPNKRYEKVGKAIADGDIDKCMGKADKFLASKKGKKILKGAGKGSIIGGVVGVVTGALSGNIVRGATHGAAIGAAAGGASAGVSRDQLRESFVNRCLRRKGYEVIGWE</sequence>